<feature type="transmembrane region" description="Helical" evidence="9">
    <location>
        <begin position="854"/>
        <end position="873"/>
    </location>
</feature>
<name>A0A3P8UQE4_CYNSE</name>
<proteinExistence type="inferred from homology"/>
<evidence type="ECO:0000256" key="7">
    <source>
        <dbReference type="ARBA" id="ARBA00023157"/>
    </source>
</evidence>
<dbReference type="Proteomes" id="UP000265120">
    <property type="component" value="Chromosome 1"/>
</dbReference>
<dbReference type="GeneTree" id="ENSGT00940000161541"/>
<evidence type="ECO:0000259" key="11">
    <source>
        <dbReference type="PROSITE" id="PS50221"/>
    </source>
</evidence>
<keyword evidence="4 10" id="KW-0732">Signal</keyword>
<evidence type="ECO:0000256" key="9">
    <source>
        <dbReference type="SAM" id="Phobius"/>
    </source>
</evidence>
<feature type="domain" description="G-protein coupled receptors family 2 profile 2" evidence="12">
    <location>
        <begin position="740"/>
        <end position="1003"/>
    </location>
</feature>
<dbReference type="GO" id="GO:0016020">
    <property type="term" value="C:membrane"/>
    <property type="evidence" value="ECO:0007669"/>
    <property type="project" value="UniProtKB-SubCell"/>
</dbReference>
<evidence type="ECO:0000256" key="6">
    <source>
        <dbReference type="ARBA" id="ARBA00023136"/>
    </source>
</evidence>
<dbReference type="InterPro" id="IPR057244">
    <property type="entry name" value="GAIN_B"/>
</dbReference>
<protein>
    <submittedName>
        <fullName evidence="13">Adhesion G-protein coupled receptor F1-like</fullName>
    </submittedName>
</protein>
<keyword evidence="6 9" id="KW-0472">Membrane</keyword>
<dbReference type="InterPro" id="IPR000832">
    <property type="entry name" value="GPCR_2_secretin-like"/>
</dbReference>
<keyword evidence="7" id="KW-1015">Disulfide bond</keyword>
<dbReference type="PRINTS" id="PR01695">
    <property type="entry name" value="IGHEPTARCPTR"/>
</dbReference>
<organism evidence="13 14">
    <name type="scientific">Cynoglossus semilaevis</name>
    <name type="common">Tongue sole</name>
    <dbReference type="NCBI Taxonomy" id="244447"/>
    <lineage>
        <taxon>Eukaryota</taxon>
        <taxon>Metazoa</taxon>
        <taxon>Chordata</taxon>
        <taxon>Craniata</taxon>
        <taxon>Vertebrata</taxon>
        <taxon>Euteleostomi</taxon>
        <taxon>Actinopterygii</taxon>
        <taxon>Neopterygii</taxon>
        <taxon>Teleostei</taxon>
        <taxon>Neoteleostei</taxon>
        <taxon>Acanthomorphata</taxon>
        <taxon>Carangaria</taxon>
        <taxon>Pleuronectiformes</taxon>
        <taxon>Pleuronectoidei</taxon>
        <taxon>Cynoglossidae</taxon>
        <taxon>Cynoglossinae</taxon>
        <taxon>Cynoglossus</taxon>
    </lineage>
</organism>
<dbReference type="GO" id="GO:0004930">
    <property type="term" value="F:G protein-coupled receptor activity"/>
    <property type="evidence" value="ECO:0007669"/>
    <property type="project" value="InterPro"/>
</dbReference>
<feature type="domain" description="GAIN-B" evidence="11">
    <location>
        <begin position="588"/>
        <end position="736"/>
    </location>
</feature>
<evidence type="ECO:0000256" key="2">
    <source>
        <dbReference type="ARBA" id="ARBA00007343"/>
    </source>
</evidence>
<evidence type="ECO:0000313" key="13">
    <source>
        <dbReference type="Ensembl" id="ENSCSEP00000005408.1"/>
    </source>
</evidence>
<evidence type="ECO:0000256" key="10">
    <source>
        <dbReference type="SAM" id="SignalP"/>
    </source>
</evidence>
<feature type="transmembrane region" description="Helical" evidence="9">
    <location>
        <begin position="945"/>
        <end position="964"/>
    </location>
</feature>
<evidence type="ECO:0000256" key="8">
    <source>
        <dbReference type="ARBA" id="ARBA00023180"/>
    </source>
</evidence>
<dbReference type="PRINTS" id="PR00249">
    <property type="entry name" value="GPCRSECRETIN"/>
</dbReference>
<dbReference type="PANTHER" id="PTHR45813:SF2">
    <property type="entry name" value="ADHESION G-PROTEIN COUPLED RECEPTOR F3"/>
    <property type="match status" value="1"/>
</dbReference>
<evidence type="ECO:0000313" key="14">
    <source>
        <dbReference type="Proteomes" id="UP000265120"/>
    </source>
</evidence>
<feature type="transmembrane region" description="Helical" evidence="9">
    <location>
        <begin position="820"/>
        <end position="842"/>
    </location>
</feature>
<dbReference type="GO" id="GO:0007166">
    <property type="term" value="P:cell surface receptor signaling pathway"/>
    <property type="evidence" value="ECO:0007669"/>
    <property type="project" value="InterPro"/>
</dbReference>
<dbReference type="PANTHER" id="PTHR45813">
    <property type="entry name" value="IG-LIKE DOMAIN-CONTAINING PROTEIN"/>
    <property type="match status" value="1"/>
</dbReference>
<accession>A0A3P8UQE4</accession>
<keyword evidence="5 9" id="KW-1133">Transmembrane helix</keyword>
<reference evidence="13" key="2">
    <citation type="submission" date="2025-08" db="UniProtKB">
        <authorList>
            <consortium name="Ensembl"/>
        </authorList>
    </citation>
    <scope>IDENTIFICATION</scope>
</reference>
<comment type="subcellular location">
    <subcellularLocation>
        <location evidence="1">Membrane</location>
        <topology evidence="1">Multi-pass membrane protein</topology>
    </subcellularLocation>
</comment>
<dbReference type="GO" id="GO:0007189">
    <property type="term" value="P:adenylate cyclase-activating G protein-coupled receptor signaling pathway"/>
    <property type="evidence" value="ECO:0007669"/>
    <property type="project" value="TreeGrafter"/>
</dbReference>
<keyword evidence="3 9" id="KW-0812">Transmembrane</keyword>
<evidence type="ECO:0000256" key="4">
    <source>
        <dbReference type="ARBA" id="ARBA00022729"/>
    </source>
</evidence>
<feature type="transmembrane region" description="Helical" evidence="9">
    <location>
        <begin position="743"/>
        <end position="769"/>
    </location>
</feature>
<feature type="transmembrane region" description="Helical" evidence="9">
    <location>
        <begin position="976"/>
        <end position="997"/>
    </location>
</feature>
<evidence type="ECO:0000259" key="12">
    <source>
        <dbReference type="PROSITE" id="PS50261"/>
    </source>
</evidence>
<dbReference type="Gene3D" id="1.20.1070.10">
    <property type="entry name" value="Rhodopsin 7-helix transmembrane proteins"/>
    <property type="match status" value="1"/>
</dbReference>
<dbReference type="InParanoid" id="A0A3P8UQE4"/>
<reference evidence="13" key="3">
    <citation type="submission" date="2025-09" db="UniProtKB">
        <authorList>
            <consortium name="Ensembl"/>
        </authorList>
    </citation>
    <scope>IDENTIFICATION</scope>
</reference>
<evidence type="ECO:0000256" key="5">
    <source>
        <dbReference type="ARBA" id="ARBA00022989"/>
    </source>
</evidence>
<feature type="chain" id="PRO_5018279104" evidence="10">
    <location>
        <begin position="19"/>
        <end position="1035"/>
    </location>
</feature>
<comment type="similarity">
    <text evidence="2">Belongs to the G-protein coupled receptor 2 family. Adhesion G-protein coupled receptor (ADGR) subfamily.</text>
</comment>
<dbReference type="AlphaFoldDB" id="A0A3P8UQE4"/>
<dbReference type="FunFam" id="1.20.1070.10:FF:000058">
    <property type="entry name" value="Adhesion G protein-coupled receptor F5"/>
    <property type="match status" value="1"/>
</dbReference>
<evidence type="ECO:0000256" key="3">
    <source>
        <dbReference type="ARBA" id="ARBA00022692"/>
    </source>
</evidence>
<dbReference type="InterPro" id="IPR017981">
    <property type="entry name" value="GPCR_2-like_7TM"/>
</dbReference>
<dbReference type="PROSITE" id="PS50261">
    <property type="entry name" value="G_PROTEIN_RECEP_F2_4"/>
    <property type="match status" value="1"/>
</dbReference>
<feature type="transmembrane region" description="Helical" evidence="9">
    <location>
        <begin position="899"/>
        <end position="925"/>
    </location>
</feature>
<feature type="signal peptide" evidence="10">
    <location>
        <begin position="1"/>
        <end position="18"/>
    </location>
</feature>
<dbReference type="Ensembl" id="ENSCSET00000005467.1">
    <property type="protein sequence ID" value="ENSCSEP00000005408.1"/>
    <property type="gene ID" value="ENSCSEG00000003500.1"/>
</dbReference>
<dbReference type="OMA" id="REGIWGD"/>
<dbReference type="Pfam" id="PF00002">
    <property type="entry name" value="7tm_2"/>
    <property type="match status" value="1"/>
</dbReference>
<dbReference type="InterPro" id="IPR000203">
    <property type="entry name" value="GPS"/>
</dbReference>
<dbReference type="Gene3D" id="2.60.220.50">
    <property type="match status" value="1"/>
</dbReference>
<dbReference type="SMART" id="SM00303">
    <property type="entry name" value="GPS"/>
    <property type="match status" value="1"/>
</dbReference>
<dbReference type="Pfam" id="PF01825">
    <property type="entry name" value="GPS"/>
    <property type="match status" value="1"/>
</dbReference>
<evidence type="ECO:0000256" key="1">
    <source>
        <dbReference type="ARBA" id="ARBA00004141"/>
    </source>
</evidence>
<reference evidence="13 14" key="1">
    <citation type="journal article" date="2014" name="Nat. Genet.">
        <title>Whole-genome sequence of a flatfish provides insights into ZW sex chromosome evolution and adaptation to a benthic lifestyle.</title>
        <authorList>
            <person name="Chen S."/>
            <person name="Zhang G."/>
            <person name="Shao C."/>
            <person name="Huang Q."/>
            <person name="Liu G."/>
            <person name="Zhang P."/>
            <person name="Song W."/>
            <person name="An N."/>
            <person name="Chalopin D."/>
            <person name="Volff J.N."/>
            <person name="Hong Y."/>
            <person name="Li Q."/>
            <person name="Sha Z."/>
            <person name="Zhou H."/>
            <person name="Xie M."/>
            <person name="Yu Q."/>
            <person name="Liu Y."/>
            <person name="Xiang H."/>
            <person name="Wang N."/>
            <person name="Wu K."/>
            <person name="Yang C."/>
            <person name="Zhou Q."/>
            <person name="Liao X."/>
            <person name="Yang L."/>
            <person name="Hu Q."/>
            <person name="Zhang J."/>
            <person name="Meng L."/>
            <person name="Jin L."/>
            <person name="Tian Y."/>
            <person name="Lian J."/>
            <person name="Yang J."/>
            <person name="Miao G."/>
            <person name="Liu S."/>
            <person name="Liang Z."/>
            <person name="Yan F."/>
            <person name="Li Y."/>
            <person name="Sun B."/>
            <person name="Zhang H."/>
            <person name="Zhang J."/>
            <person name="Zhu Y."/>
            <person name="Du M."/>
            <person name="Zhao Y."/>
            <person name="Schartl M."/>
            <person name="Tang Q."/>
            <person name="Wang J."/>
        </authorList>
    </citation>
    <scope>NUCLEOTIDE SEQUENCE</scope>
</reference>
<sequence>MWVFIILYIAGLNNCVTCEMSSEGTESNKSSAAKSYQMYYIKLNVDKHVMENVTEILKPFKNHSMNFQVDNLRMTTVCERVSPNRVCKCEPEYRWSDDVCQSNQCCNDNCTFSEKSNHTCISNKTVTISGSVTIRKSYQNCLKEEHTDEYKNCALNLLNQLKSAYSSLAGFETLKINKFSLGSVIAHFEIVVADAINTQELTDQSENLTQALDASFNLDIKGAVTMTGLEDPVKYNSKHNITCSTLNPDVIPMWWHNQFNKITNGSESRITVNVGSGTIKSWSLSLFKITELWAGKIECRYQNKINSIVTNYFASGVLDVAVLPIIDITTHPQFPRCQNEDVQFEAKCTIQRSAENYTVTWASQSVTILQNTHVRLANSLVYQSKAVIDCNSLTQNLEMTCMFENRLGQNRSATVTINVIGVGDKYCPAEDDWEDTKAGFRATLKCDNEEGNKWRKCSNSTVWEQVESECVHMDVYNMHKRATQVGIGIGTLEENAEGVISSLSNITNQTETMRTFANMNFSVDVLSILSKKEVQVNQEMTVEKLVFSSSNLMETSYETLWKEQKREDNMTLAEIYLESIEKLISKANITDIIQKDNVEVVVCKNYNVPGKKCTNEVLNATVNLESTEVGNVTTTGFKQLDKYLPNNYDAFDPSSIVVSTTFSTESKASSSVSIEIVFPMFCKRPPNVEVKCVSWDNVTKSWSDQGCQWKGASHEGSCICNHLSTFAILMAKKPLKVPFLHDITLAGVSVSIISLVLSLLTELSVWALVVKSNTLYLRHTAHINISLCLLIAHCCFLASLKPEELPPTLCSITVVLKHFFYLSVFFWMLCLSTTLIHQAVFLFHEVSRGTYLKFSMVLGYVCPFLIVFITFLSNNIGKEGSYFSKDTCWLVYRGFHGSMITFLIPVGVIVFINMMFMLVVILKLIDHPMNTGASNEKKSHAVKAVMRSLVLLTPIFGITWMLGFGVTNLDLTSGPIAYAVNYAFVITNAFQGLFIFLTTCPGDKMVREALLKRLKLRKTESTSVCSTNLNSTEKN</sequence>
<feature type="transmembrane region" description="Helical" evidence="9">
    <location>
        <begin position="781"/>
        <end position="800"/>
    </location>
</feature>
<dbReference type="InterPro" id="IPR046338">
    <property type="entry name" value="GAIN_dom_sf"/>
</dbReference>
<keyword evidence="8" id="KW-0325">Glycoprotein</keyword>
<dbReference type="InterPro" id="IPR008078">
    <property type="entry name" value="GPCR_2_Ig-hepta-like_rcpt"/>
</dbReference>
<keyword evidence="14" id="KW-1185">Reference proteome</keyword>
<dbReference type="InterPro" id="IPR051587">
    <property type="entry name" value="Adhesion_GPCR"/>
</dbReference>
<dbReference type="PROSITE" id="PS50221">
    <property type="entry name" value="GAIN_B"/>
    <property type="match status" value="1"/>
</dbReference>